<dbReference type="AlphaFoldDB" id="A0A368F4U2"/>
<dbReference type="EMBL" id="JOJR01004943">
    <property type="protein sequence ID" value="RCN27116.1"/>
    <property type="molecule type" value="Genomic_DNA"/>
</dbReference>
<dbReference type="PRINTS" id="PR00837">
    <property type="entry name" value="V5TPXLIKE"/>
</dbReference>
<dbReference type="Pfam" id="PF00188">
    <property type="entry name" value="CAP"/>
    <property type="match status" value="1"/>
</dbReference>
<keyword evidence="3" id="KW-1185">Reference proteome</keyword>
<dbReference type="STRING" id="29170.A0A368F4U2"/>
<dbReference type="InterPro" id="IPR018244">
    <property type="entry name" value="Allrgn_V5/Tpx1_CS"/>
</dbReference>
<evidence type="ECO:0000259" key="1">
    <source>
        <dbReference type="SMART" id="SM00198"/>
    </source>
</evidence>
<dbReference type="CDD" id="cd05380">
    <property type="entry name" value="CAP_euk"/>
    <property type="match status" value="1"/>
</dbReference>
<dbReference type="InterPro" id="IPR014044">
    <property type="entry name" value="CAP_dom"/>
</dbReference>
<proteinExistence type="predicted"/>
<protein>
    <submittedName>
        <fullName evidence="2">SCP-like protein</fullName>
    </submittedName>
</protein>
<dbReference type="OrthoDB" id="5853705at2759"/>
<organism evidence="2 3">
    <name type="scientific">Ancylostoma caninum</name>
    <name type="common">Dog hookworm</name>
    <dbReference type="NCBI Taxonomy" id="29170"/>
    <lineage>
        <taxon>Eukaryota</taxon>
        <taxon>Metazoa</taxon>
        <taxon>Ecdysozoa</taxon>
        <taxon>Nematoda</taxon>
        <taxon>Chromadorea</taxon>
        <taxon>Rhabditida</taxon>
        <taxon>Rhabditina</taxon>
        <taxon>Rhabditomorpha</taxon>
        <taxon>Strongyloidea</taxon>
        <taxon>Ancylostomatidae</taxon>
        <taxon>Ancylostomatinae</taxon>
        <taxon>Ancylostoma</taxon>
    </lineage>
</organism>
<evidence type="ECO:0000313" key="3">
    <source>
        <dbReference type="Proteomes" id="UP000252519"/>
    </source>
</evidence>
<dbReference type="InterPro" id="IPR035940">
    <property type="entry name" value="CAP_sf"/>
</dbReference>
<sequence>MEESARQHALKCQRRHSNNLLQKDLGENLFYSSLLQKNKVETAIDAPRSWFWELIENGLGQENVLRRKIWDRPGKPIGHYTQMVWQDSYKLGCYVHWCDYMTIATCHYGPQGNLFGVPIYEVGDPCTTDDDCDCDDCTCSREEALCIVH</sequence>
<dbReference type="Gene3D" id="3.40.33.10">
    <property type="entry name" value="CAP"/>
    <property type="match status" value="1"/>
</dbReference>
<dbReference type="Proteomes" id="UP000252519">
    <property type="component" value="Unassembled WGS sequence"/>
</dbReference>
<dbReference type="SUPFAM" id="SSF55797">
    <property type="entry name" value="PR-1-like"/>
    <property type="match status" value="1"/>
</dbReference>
<name>A0A368F4U2_ANCCA</name>
<gene>
    <name evidence="2" type="ORF">ANCCAN_27150</name>
</gene>
<dbReference type="InterPro" id="IPR001283">
    <property type="entry name" value="CRISP-related"/>
</dbReference>
<dbReference type="PANTHER" id="PTHR10334">
    <property type="entry name" value="CYSTEINE-RICH SECRETORY PROTEIN-RELATED"/>
    <property type="match status" value="1"/>
</dbReference>
<feature type="domain" description="SCP" evidence="1">
    <location>
        <begin position="1"/>
        <end position="116"/>
    </location>
</feature>
<dbReference type="SMART" id="SM00198">
    <property type="entry name" value="SCP"/>
    <property type="match status" value="1"/>
</dbReference>
<dbReference type="GO" id="GO:0005576">
    <property type="term" value="C:extracellular region"/>
    <property type="evidence" value="ECO:0007669"/>
    <property type="project" value="InterPro"/>
</dbReference>
<accession>A0A368F4U2</accession>
<reference evidence="2 3" key="1">
    <citation type="submission" date="2014-10" db="EMBL/GenBank/DDBJ databases">
        <title>Draft genome of the hookworm Ancylostoma caninum.</title>
        <authorList>
            <person name="Mitreva M."/>
        </authorList>
    </citation>
    <scope>NUCLEOTIDE SEQUENCE [LARGE SCALE GENOMIC DNA]</scope>
    <source>
        <strain evidence="2 3">Baltimore</strain>
    </source>
</reference>
<dbReference type="PROSITE" id="PS01009">
    <property type="entry name" value="CRISP_1"/>
    <property type="match status" value="1"/>
</dbReference>
<evidence type="ECO:0000313" key="2">
    <source>
        <dbReference type="EMBL" id="RCN27116.1"/>
    </source>
</evidence>
<comment type="caution">
    <text evidence="2">The sequence shown here is derived from an EMBL/GenBank/DDBJ whole genome shotgun (WGS) entry which is preliminary data.</text>
</comment>